<dbReference type="VEuPathDB" id="FungiDB:CIMG_09352"/>
<dbReference type="InParanoid" id="J3K258"/>
<dbReference type="Proteomes" id="UP000001261">
    <property type="component" value="Unassembled WGS sequence"/>
</dbReference>
<reference evidence="7" key="2">
    <citation type="journal article" date="2010" name="Genome Res.">
        <title>Population genomic sequencing of Coccidioides fungi reveals recent hybridization and transposon control.</title>
        <authorList>
            <person name="Neafsey D.E."/>
            <person name="Barker B.M."/>
            <person name="Sharpton T.J."/>
            <person name="Stajich J.E."/>
            <person name="Park D.J."/>
            <person name="Whiston E."/>
            <person name="Hung C.-Y."/>
            <person name="McMahan C."/>
            <person name="White J."/>
            <person name="Sykes S."/>
            <person name="Heiman D."/>
            <person name="Young S."/>
            <person name="Zeng Q."/>
            <person name="Abouelleil A."/>
            <person name="Aftuck L."/>
            <person name="Bessette D."/>
            <person name="Brown A."/>
            <person name="FitzGerald M."/>
            <person name="Lui A."/>
            <person name="Macdonald J.P."/>
            <person name="Priest M."/>
            <person name="Orbach M.J."/>
            <person name="Galgiani J.N."/>
            <person name="Kirkland T.N."/>
            <person name="Cole G.T."/>
            <person name="Birren B.W."/>
            <person name="Henn M.R."/>
            <person name="Taylor J.W."/>
            <person name="Rounsley S.D."/>
        </authorList>
    </citation>
    <scope>GENOME REANNOTATION</scope>
    <source>
        <strain evidence="7">RS</strain>
    </source>
</reference>
<dbReference type="GO" id="GO:0005730">
    <property type="term" value="C:nucleolus"/>
    <property type="evidence" value="ECO:0007669"/>
    <property type="project" value="UniProtKB-SubCell"/>
</dbReference>
<dbReference type="InterPro" id="IPR025721">
    <property type="entry name" value="Exosome_cplx_N_dom"/>
</dbReference>
<dbReference type="InterPro" id="IPR039771">
    <property type="entry name" value="Csl4"/>
</dbReference>
<dbReference type="InterPro" id="IPR019495">
    <property type="entry name" value="EXOSC1_C"/>
</dbReference>
<comment type="subcellular location">
    <subcellularLocation>
        <location evidence="1">Nucleus</location>
        <location evidence="1">Nucleolus</location>
    </subcellularLocation>
</comment>
<dbReference type="EMBL" id="GG704915">
    <property type="protein sequence ID" value="EAS28148.3"/>
    <property type="molecule type" value="Genomic_DNA"/>
</dbReference>
<dbReference type="Gene3D" id="2.40.50.100">
    <property type="match status" value="1"/>
</dbReference>
<dbReference type="OMA" id="YICGENT"/>
<dbReference type="SUPFAM" id="SSF50249">
    <property type="entry name" value="Nucleic acid-binding proteins"/>
    <property type="match status" value="1"/>
</dbReference>
<dbReference type="GO" id="GO:0003723">
    <property type="term" value="F:RNA binding"/>
    <property type="evidence" value="ECO:0007669"/>
    <property type="project" value="InterPro"/>
</dbReference>
<evidence type="ECO:0000313" key="7">
    <source>
        <dbReference type="Proteomes" id="UP000001261"/>
    </source>
</evidence>
<dbReference type="RefSeq" id="XP_001239731.2">
    <property type="nucleotide sequence ID" value="XM_001239730.2"/>
</dbReference>
<evidence type="ECO:0000256" key="1">
    <source>
        <dbReference type="ARBA" id="ARBA00004604"/>
    </source>
</evidence>
<dbReference type="Pfam" id="PF14382">
    <property type="entry name" value="ECR1_N"/>
    <property type="match status" value="1"/>
</dbReference>
<dbReference type="GO" id="GO:0006396">
    <property type="term" value="P:RNA processing"/>
    <property type="evidence" value="ECO:0007669"/>
    <property type="project" value="InterPro"/>
</dbReference>
<protein>
    <submittedName>
        <fullName evidence="6">Exosome complex subunit Csl4</fullName>
    </submittedName>
</protein>
<dbReference type="PANTHER" id="PTHR12686">
    <property type="entry name" value="3'-5' EXORIBONUCLEASE CSL4-RELATED"/>
    <property type="match status" value="1"/>
</dbReference>
<dbReference type="InterPro" id="IPR012340">
    <property type="entry name" value="NA-bd_OB-fold"/>
</dbReference>
<organism evidence="6 7">
    <name type="scientific">Coccidioides immitis (strain RS)</name>
    <name type="common">Valley fever fungus</name>
    <dbReference type="NCBI Taxonomy" id="246410"/>
    <lineage>
        <taxon>Eukaryota</taxon>
        <taxon>Fungi</taxon>
        <taxon>Dikarya</taxon>
        <taxon>Ascomycota</taxon>
        <taxon>Pezizomycotina</taxon>
        <taxon>Eurotiomycetes</taxon>
        <taxon>Eurotiomycetidae</taxon>
        <taxon>Onygenales</taxon>
        <taxon>Onygenaceae</taxon>
        <taxon>Coccidioides</taxon>
    </lineage>
</organism>
<dbReference type="GO" id="GO:0005737">
    <property type="term" value="C:cytoplasm"/>
    <property type="evidence" value="ECO:0007669"/>
    <property type="project" value="TreeGrafter"/>
</dbReference>
<accession>J3K258</accession>
<dbReference type="GeneID" id="4559096"/>
<dbReference type="KEGG" id="cim:CIMG_09352"/>
<proteinExistence type="predicted"/>
<dbReference type="PANTHER" id="PTHR12686:SF8">
    <property type="entry name" value="EXOSOME COMPLEX COMPONENT CSL4"/>
    <property type="match status" value="1"/>
</dbReference>
<evidence type="ECO:0000256" key="2">
    <source>
        <dbReference type="ARBA" id="ARBA00022490"/>
    </source>
</evidence>
<dbReference type="Gene3D" id="2.40.50.140">
    <property type="entry name" value="Nucleic acid-binding proteins"/>
    <property type="match status" value="1"/>
</dbReference>
<feature type="domain" description="Exosome complex component N-terminal" evidence="5">
    <location>
        <begin position="9"/>
        <end position="45"/>
    </location>
</feature>
<keyword evidence="7" id="KW-1185">Reference proteome</keyword>
<evidence type="ECO:0000259" key="4">
    <source>
        <dbReference type="Pfam" id="PF10447"/>
    </source>
</evidence>
<keyword evidence="3" id="KW-0271">Exosome</keyword>
<feature type="domain" description="Exosome complex component CSL4 C-terminal" evidence="4">
    <location>
        <begin position="100"/>
        <end position="207"/>
    </location>
</feature>
<sequence length="341" mass="36810">MGAVPLPSIAIPGQRLADSSSYISGPGTYIRDNSIYASIPGPIVIQEPVATDPKSKKTRVVTVSRSSTPSTSTIKSPSQPQGLALLGSSNRRIPLKFNTLPTVGSIVLGRVTRVQRRQATISILLVLPENQQLNPSADDSEDPSDADLPSILASASISTTSDSLNADELRPQALIRKEDVRAVEKDRVVMEESFRVGDIVRAVIVSVGDQVAYYASTAGNELGVVMARSSTVESGVGMEGFGGNMMFPVSWKEMRDPVTGRGEMRKEFGGVGARIDDVWDTSRWRFLAEREYRSGILATRTASAKSEVSHTPVDARNMPFKGIITILPWHRGLANESKKAD</sequence>
<evidence type="ECO:0000313" key="6">
    <source>
        <dbReference type="EMBL" id="EAS28148.3"/>
    </source>
</evidence>
<dbReference type="Pfam" id="PF10447">
    <property type="entry name" value="EXOSC1"/>
    <property type="match status" value="1"/>
</dbReference>
<evidence type="ECO:0000256" key="3">
    <source>
        <dbReference type="ARBA" id="ARBA00022835"/>
    </source>
</evidence>
<dbReference type="AlphaFoldDB" id="J3K258"/>
<name>J3K258_COCIM</name>
<dbReference type="STRING" id="246410.J3K258"/>
<keyword evidence="2" id="KW-0963">Cytoplasm</keyword>
<evidence type="ECO:0000259" key="5">
    <source>
        <dbReference type="Pfam" id="PF14382"/>
    </source>
</evidence>
<dbReference type="OrthoDB" id="440760at2759"/>
<reference evidence="7" key="1">
    <citation type="journal article" date="2009" name="Genome Res.">
        <title>Comparative genomic analyses of the human fungal pathogens Coccidioides and their relatives.</title>
        <authorList>
            <person name="Sharpton T.J."/>
            <person name="Stajich J.E."/>
            <person name="Rounsley S.D."/>
            <person name="Gardner M.J."/>
            <person name="Wortman J.R."/>
            <person name="Jordar V.S."/>
            <person name="Maiti R."/>
            <person name="Kodira C.D."/>
            <person name="Neafsey D.E."/>
            <person name="Zeng Q."/>
            <person name="Hung C.-Y."/>
            <person name="McMahan C."/>
            <person name="Muszewska A."/>
            <person name="Grynberg M."/>
            <person name="Mandel M.A."/>
            <person name="Kellner E.M."/>
            <person name="Barker B.M."/>
            <person name="Galgiani J.N."/>
            <person name="Orbach M.J."/>
            <person name="Kirkland T.N."/>
            <person name="Cole G.T."/>
            <person name="Henn M.R."/>
            <person name="Birren B.W."/>
            <person name="Taylor J.W."/>
        </authorList>
    </citation>
    <scope>NUCLEOTIDE SEQUENCE [LARGE SCALE GENOMIC DNA]</scope>
    <source>
        <strain evidence="7">RS</strain>
    </source>
</reference>
<dbReference type="GO" id="GO:0000176">
    <property type="term" value="C:nuclear exosome (RNase complex)"/>
    <property type="evidence" value="ECO:0007669"/>
    <property type="project" value="TreeGrafter"/>
</dbReference>
<gene>
    <name evidence="6" type="ORF">CIMG_09352</name>
</gene>
<dbReference type="SUPFAM" id="SSF110324">
    <property type="entry name" value="Ribosomal L27 protein-like"/>
    <property type="match status" value="1"/>
</dbReference>